<organism evidence="2 3">
    <name type="scientific">Ensete ventricosum</name>
    <name type="common">Abyssinian banana</name>
    <name type="synonym">Musa ensete</name>
    <dbReference type="NCBI Taxonomy" id="4639"/>
    <lineage>
        <taxon>Eukaryota</taxon>
        <taxon>Viridiplantae</taxon>
        <taxon>Streptophyta</taxon>
        <taxon>Embryophyta</taxon>
        <taxon>Tracheophyta</taxon>
        <taxon>Spermatophyta</taxon>
        <taxon>Magnoliopsida</taxon>
        <taxon>Liliopsida</taxon>
        <taxon>Zingiberales</taxon>
        <taxon>Musaceae</taxon>
        <taxon>Ensete</taxon>
    </lineage>
</organism>
<dbReference type="Proteomes" id="UP000287651">
    <property type="component" value="Unassembled WGS sequence"/>
</dbReference>
<evidence type="ECO:0000313" key="3">
    <source>
        <dbReference type="Proteomes" id="UP000287651"/>
    </source>
</evidence>
<comment type="caution">
    <text evidence="2">The sequence shown here is derived from an EMBL/GenBank/DDBJ whole genome shotgun (WGS) entry which is preliminary data.</text>
</comment>
<reference evidence="2 3" key="1">
    <citation type="journal article" date="2014" name="Agronomy (Basel)">
        <title>A Draft Genome Sequence for Ensete ventricosum, the Drought-Tolerant Tree Against Hunger.</title>
        <authorList>
            <person name="Harrison J."/>
            <person name="Moore K.A."/>
            <person name="Paszkiewicz K."/>
            <person name="Jones T."/>
            <person name="Grant M."/>
            <person name="Ambacheew D."/>
            <person name="Muzemil S."/>
            <person name="Studholme D.J."/>
        </authorList>
    </citation>
    <scope>NUCLEOTIDE SEQUENCE [LARGE SCALE GENOMIC DNA]</scope>
</reference>
<evidence type="ECO:0000256" key="1">
    <source>
        <dbReference type="SAM" id="MobiDB-lite"/>
    </source>
</evidence>
<proteinExistence type="predicted"/>
<gene>
    <name evidence="2" type="ORF">B296_00002656</name>
</gene>
<feature type="compositionally biased region" description="Basic residues" evidence="1">
    <location>
        <begin position="246"/>
        <end position="257"/>
    </location>
</feature>
<dbReference type="EMBL" id="AMZH03006359">
    <property type="protein sequence ID" value="RRT64023.1"/>
    <property type="molecule type" value="Genomic_DNA"/>
</dbReference>
<feature type="region of interest" description="Disordered" evidence="1">
    <location>
        <begin position="146"/>
        <end position="199"/>
    </location>
</feature>
<feature type="region of interest" description="Disordered" evidence="1">
    <location>
        <begin position="226"/>
        <end position="266"/>
    </location>
</feature>
<protein>
    <submittedName>
        <fullName evidence="2">Uncharacterized protein</fullName>
    </submittedName>
</protein>
<feature type="region of interest" description="Disordered" evidence="1">
    <location>
        <begin position="106"/>
        <end position="125"/>
    </location>
</feature>
<evidence type="ECO:0000313" key="2">
    <source>
        <dbReference type="EMBL" id="RRT64023.1"/>
    </source>
</evidence>
<sequence>MRPPPVRPCGNWFSTFAPKDNTSPGLTQVSSLGVSREKKSIVNGFWCQIHSTTVGFDGFRYVDVRPTWNTRRPPRAAGLNRGRWPVTIGFNMQAMTYDLVDASTSGTRTEPAFAPPPSARRKDRFCDDCSKTKRLIANQSPFRTISPDLYAKQKRERKGSEPESAGILQDGHELAGDVDGDEAIDPTQQPTPHEHHREYIWPPEIYAGNLELRRLLLAQLAQSGVYSQPQQQPPRHVAHAATPPPHNHHRVLGHHPPHPPTLGAAG</sequence>
<name>A0A426ZJ45_ENSVE</name>
<accession>A0A426ZJ45</accession>
<dbReference type="AlphaFoldDB" id="A0A426ZJ45"/>